<evidence type="ECO:0000313" key="3">
    <source>
        <dbReference type="Proteomes" id="UP001213681"/>
    </source>
</evidence>
<sequence>MAGQKGSLIWALALWCFFIPSILAADPTLQTLFHVKSGSTTGGCTDKKLSTLATWLTESRELAKAGVQAFDDAAKGNKDAEHALSQFLGIDSKASAEDRKDVKELVDQVAAFYANTYKVNDGPPWMFCGSSWVTQRKRTDYSEIKGGQYKHEQENCDGELILVPLEIQDDPAYKDYMYEEENGKEVATSLVPYWSEDLGQYTFEPDYKGKGYCAAAKSLAGTQVQTKPGTILMCPSAFTNTENAATLGSRAANTNTLQQVLPRSSTFFHETFHLVHGTADTLDASYAIASLLTALKTPDEVPAGTNLDEPTKTDDGLKNVDKMTNAELVRSNPETWVYLCVSYWYTLNKGYYFPDGGKGAKVTT</sequence>
<dbReference type="GeneID" id="81599764"/>
<name>A0AAD6C5Y7_9EURO</name>
<dbReference type="Gene3D" id="3.40.390.10">
    <property type="entry name" value="Collagenase (Catalytic Domain)"/>
    <property type="match status" value="1"/>
</dbReference>
<organism evidence="2 3">
    <name type="scientific">Penicillium daleae</name>
    <dbReference type="NCBI Taxonomy" id="63821"/>
    <lineage>
        <taxon>Eukaryota</taxon>
        <taxon>Fungi</taxon>
        <taxon>Dikarya</taxon>
        <taxon>Ascomycota</taxon>
        <taxon>Pezizomycotina</taxon>
        <taxon>Eurotiomycetes</taxon>
        <taxon>Eurotiomycetidae</taxon>
        <taxon>Eurotiales</taxon>
        <taxon>Aspergillaceae</taxon>
        <taxon>Penicillium</taxon>
    </lineage>
</organism>
<proteinExistence type="predicted"/>
<feature type="chain" id="PRO_5042057190" description="Lysine-specific metallo-endopeptidase domain-containing protein" evidence="1">
    <location>
        <begin position="25"/>
        <end position="364"/>
    </location>
</feature>
<dbReference type="InterPro" id="IPR024079">
    <property type="entry name" value="MetalloPept_cat_dom_sf"/>
</dbReference>
<dbReference type="GO" id="GO:0008237">
    <property type="term" value="F:metallopeptidase activity"/>
    <property type="evidence" value="ECO:0007669"/>
    <property type="project" value="InterPro"/>
</dbReference>
<reference evidence="2" key="2">
    <citation type="journal article" date="2023" name="IMA Fungus">
        <title>Comparative genomic study of the Penicillium genus elucidates a diverse pangenome and 15 lateral gene transfer events.</title>
        <authorList>
            <person name="Petersen C."/>
            <person name="Sorensen T."/>
            <person name="Nielsen M.R."/>
            <person name="Sondergaard T.E."/>
            <person name="Sorensen J.L."/>
            <person name="Fitzpatrick D.A."/>
            <person name="Frisvad J.C."/>
            <person name="Nielsen K.L."/>
        </authorList>
    </citation>
    <scope>NUCLEOTIDE SEQUENCE</scope>
    <source>
        <strain evidence="2">IBT 16125</strain>
    </source>
</reference>
<protein>
    <recommendedName>
        <fullName evidence="4">Lysine-specific metallo-endopeptidase domain-containing protein</fullName>
    </recommendedName>
</protein>
<comment type="caution">
    <text evidence="2">The sequence shown here is derived from an EMBL/GenBank/DDBJ whole genome shotgun (WGS) entry which is preliminary data.</text>
</comment>
<evidence type="ECO:0000256" key="1">
    <source>
        <dbReference type="SAM" id="SignalP"/>
    </source>
</evidence>
<keyword evidence="3" id="KW-1185">Reference proteome</keyword>
<dbReference type="Proteomes" id="UP001213681">
    <property type="component" value="Unassembled WGS sequence"/>
</dbReference>
<accession>A0AAD6C5Y7</accession>
<feature type="signal peptide" evidence="1">
    <location>
        <begin position="1"/>
        <end position="24"/>
    </location>
</feature>
<evidence type="ECO:0008006" key="4">
    <source>
        <dbReference type="Google" id="ProtNLM"/>
    </source>
</evidence>
<gene>
    <name evidence="2" type="ORF">N7458_006139</name>
</gene>
<keyword evidence="1" id="KW-0732">Signal</keyword>
<reference evidence="2" key="1">
    <citation type="submission" date="2022-12" db="EMBL/GenBank/DDBJ databases">
        <authorList>
            <person name="Petersen C."/>
        </authorList>
    </citation>
    <scope>NUCLEOTIDE SEQUENCE</scope>
    <source>
        <strain evidence="2">IBT 16125</strain>
    </source>
</reference>
<evidence type="ECO:0000313" key="2">
    <source>
        <dbReference type="EMBL" id="KAJ5449690.1"/>
    </source>
</evidence>
<dbReference type="AlphaFoldDB" id="A0AAD6C5Y7"/>
<dbReference type="RefSeq" id="XP_056765225.1">
    <property type="nucleotide sequence ID" value="XM_056909521.1"/>
</dbReference>
<dbReference type="EMBL" id="JAPVEA010000006">
    <property type="protein sequence ID" value="KAJ5449690.1"/>
    <property type="molecule type" value="Genomic_DNA"/>
</dbReference>